<dbReference type="InterPro" id="IPR018392">
    <property type="entry name" value="LysM"/>
</dbReference>
<gene>
    <name evidence="2" type="ORF">AOB60_01475</name>
</gene>
<dbReference type="InterPro" id="IPR045361">
    <property type="entry name" value="CIS_tube_prot_N"/>
</dbReference>
<protein>
    <recommendedName>
        <fullName evidence="1">LysM domain-containing protein</fullName>
    </recommendedName>
</protein>
<feature type="domain" description="LysM" evidence="1">
    <location>
        <begin position="183"/>
        <end position="230"/>
    </location>
</feature>
<dbReference type="SUPFAM" id="SSF54106">
    <property type="entry name" value="LysM domain"/>
    <property type="match status" value="1"/>
</dbReference>
<keyword evidence="3" id="KW-1185">Reference proteome</keyword>
<dbReference type="Pfam" id="PF19266">
    <property type="entry name" value="CIS_tube"/>
    <property type="match status" value="1"/>
</dbReference>
<proteinExistence type="predicted"/>
<evidence type="ECO:0000259" key="1">
    <source>
        <dbReference type="PROSITE" id="PS51782"/>
    </source>
</evidence>
<dbReference type="AlphaFoldDB" id="A0A2N8PFR0"/>
<sequence length="242" mass="25982">MPVVLPNPLQGGALVRAALVMHEPPTGSSKVPGPECGRLTLHFNPEQLQISKQSNWVREPSKLAPEASSPEFCGSQPRTMNVEVFLDAGDGRGKVQEAVETLMGCCEPTRQSLSALRPCPPWVHLQWGRLRTFTGLVTSVGTNYTMFAPDGLPLRAQCGVAVEEMGGVIARQNPTSGGQGSAGMHWLAEGDSLASVAYRTYGDPTKWREIAQRNGIDDPARLRPGHRLVLPELVDDAVGGPV</sequence>
<evidence type="ECO:0000313" key="2">
    <source>
        <dbReference type="EMBL" id="PNE39846.1"/>
    </source>
</evidence>
<dbReference type="InterPro" id="IPR036779">
    <property type="entry name" value="LysM_dom_sf"/>
</dbReference>
<name>A0A2N8PFR0_STRNR</name>
<dbReference type="EMBL" id="LJSN01000002">
    <property type="protein sequence ID" value="PNE39846.1"/>
    <property type="molecule type" value="Genomic_DNA"/>
</dbReference>
<dbReference type="PROSITE" id="PS51782">
    <property type="entry name" value="LYSM"/>
    <property type="match status" value="1"/>
</dbReference>
<comment type="caution">
    <text evidence="2">The sequence shown here is derived from an EMBL/GenBank/DDBJ whole genome shotgun (WGS) entry which is preliminary data.</text>
</comment>
<evidence type="ECO:0000313" key="3">
    <source>
        <dbReference type="Proteomes" id="UP000236047"/>
    </source>
</evidence>
<dbReference type="Gene3D" id="3.10.350.10">
    <property type="entry name" value="LysM domain"/>
    <property type="match status" value="1"/>
</dbReference>
<accession>A0A2N8PFR0</accession>
<dbReference type="Proteomes" id="UP000236047">
    <property type="component" value="Unassembled WGS sequence"/>
</dbReference>
<reference evidence="3" key="1">
    <citation type="submission" date="2015-09" db="EMBL/GenBank/DDBJ databases">
        <authorList>
            <person name="Graham D.E."/>
            <person name="Mahan K.M."/>
            <person name="Klingeman D.M."/>
            <person name="Fida T."/>
            <person name="Giannone R.J."/>
            <person name="Hettich R.L."/>
            <person name="Parry R.J."/>
            <person name="Spain J.C."/>
        </authorList>
    </citation>
    <scope>NUCLEOTIDE SEQUENCE [LARGE SCALE GENOMIC DNA]</scope>
    <source>
        <strain evidence="3">JCM 4701</strain>
    </source>
</reference>
<organism evidence="2 3">
    <name type="scientific">Streptomyces noursei</name>
    <name type="common">Streptomyces albulus</name>
    <dbReference type="NCBI Taxonomy" id="1971"/>
    <lineage>
        <taxon>Bacteria</taxon>
        <taxon>Bacillati</taxon>
        <taxon>Actinomycetota</taxon>
        <taxon>Actinomycetes</taxon>
        <taxon>Kitasatosporales</taxon>
        <taxon>Streptomycetaceae</taxon>
        <taxon>Streptomyces</taxon>
    </lineage>
</organism>
<dbReference type="Pfam" id="PF01476">
    <property type="entry name" value="LysM"/>
    <property type="match status" value="1"/>
</dbReference>